<dbReference type="NCBIfam" id="TIGR01643">
    <property type="entry name" value="YD_repeat_2x"/>
    <property type="match status" value="2"/>
</dbReference>
<proteinExistence type="predicted"/>
<reference evidence="10" key="1">
    <citation type="journal article" date="2019" name="Int. J. Syst. Evol. Microbiol.">
        <title>The Global Catalogue of Microorganisms (GCM) 10K type strain sequencing project: providing services to taxonomists for standard genome sequencing and annotation.</title>
        <authorList>
            <consortium name="The Broad Institute Genomics Platform"/>
            <consortium name="The Broad Institute Genome Sequencing Center for Infectious Disease"/>
            <person name="Wu L."/>
            <person name="Ma J."/>
        </authorList>
    </citation>
    <scope>NUCLEOTIDE SEQUENCE [LARGE SCALE GENOMIC DNA]</scope>
    <source>
        <strain evidence="10">CCUG 53762</strain>
    </source>
</reference>
<keyword evidence="7" id="KW-0472">Membrane</keyword>
<protein>
    <submittedName>
        <fullName evidence="9">RHS repeat-associated core domain-containing protein</fullName>
    </submittedName>
</protein>
<dbReference type="Gene3D" id="2.180.10.10">
    <property type="entry name" value="RHS repeat-associated core"/>
    <property type="match status" value="2"/>
</dbReference>
<dbReference type="Gene3D" id="2.40.128.340">
    <property type="match status" value="1"/>
</dbReference>
<keyword evidence="4" id="KW-0677">Repeat</keyword>
<keyword evidence="7" id="KW-1133">Transmembrane helix</keyword>
<dbReference type="InterPro" id="IPR022385">
    <property type="entry name" value="Rhs_assc_core"/>
</dbReference>
<dbReference type="Pfam" id="PF13517">
    <property type="entry name" value="FG-GAP_3"/>
    <property type="match status" value="1"/>
</dbReference>
<dbReference type="PANTHER" id="PTHR32305:SF15">
    <property type="entry name" value="PROTEIN RHSA-RELATED"/>
    <property type="match status" value="1"/>
</dbReference>
<dbReference type="InterPro" id="IPR056823">
    <property type="entry name" value="TEN-like_YD-shell"/>
</dbReference>
<evidence type="ECO:0000256" key="6">
    <source>
        <dbReference type="SAM" id="MobiDB-lite"/>
    </source>
</evidence>
<accession>A0ABW4IFZ2</accession>
<dbReference type="PANTHER" id="PTHR32305">
    <property type="match status" value="1"/>
</dbReference>
<evidence type="ECO:0000256" key="2">
    <source>
        <dbReference type="ARBA" id="ARBA00022525"/>
    </source>
</evidence>
<dbReference type="NCBIfam" id="TIGR03696">
    <property type="entry name" value="Rhs_assc_core"/>
    <property type="match status" value="1"/>
</dbReference>
<dbReference type="InterPro" id="IPR050708">
    <property type="entry name" value="T6SS_VgrG/RHS"/>
</dbReference>
<dbReference type="EMBL" id="JBHUDG010000049">
    <property type="protein sequence ID" value="MFD1631675.1"/>
    <property type="molecule type" value="Genomic_DNA"/>
</dbReference>
<keyword evidence="3" id="KW-0732">Signal</keyword>
<dbReference type="InterPro" id="IPR013517">
    <property type="entry name" value="FG-GAP"/>
</dbReference>
<feature type="transmembrane region" description="Helical" evidence="7">
    <location>
        <begin position="2134"/>
        <end position="2160"/>
    </location>
</feature>
<name>A0ABW4IFZ2_9SPHI</name>
<keyword evidence="2" id="KW-0964">Secreted</keyword>
<evidence type="ECO:0000259" key="8">
    <source>
        <dbReference type="Pfam" id="PF25023"/>
    </source>
</evidence>
<dbReference type="InterPro" id="IPR028994">
    <property type="entry name" value="Integrin_alpha_N"/>
</dbReference>
<dbReference type="Proteomes" id="UP001597118">
    <property type="component" value="Unassembled WGS sequence"/>
</dbReference>
<keyword evidence="7" id="KW-0812">Transmembrane</keyword>
<keyword evidence="10" id="KW-1185">Reference proteome</keyword>
<organism evidence="9 10">
    <name type="scientific">Pseudopedobacter beijingensis</name>
    <dbReference type="NCBI Taxonomy" id="1207056"/>
    <lineage>
        <taxon>Bacteria</taxon>
        <taxon>Pseudomonadati</taxon>
        <taxon>Bacteroidota</taxon>
        <taxon>Sphingobacteriia</taxon>
        <taxon>Sphingobacteriales</taxon>
        <taxon>Sphingobacteriaceae</taxon>
        <taxon>Pseudopedobacter</taxon>
    </lineage>
</organism>
<evidence type="ECO:0000256" key="1">
    <source>
        <dbReference type="ARBA" id="ARBA00004613"/>
    </source>
</evidence>
<comment type="caution">
    <text evidence="9">The sequence shown here is derived from an EMBL/GenBank/DDBJ whole genome shotgun (WGS) entry which is preliminary data.</text>
</comment>
<comment type="subcellular location">
    <subcellularLocation>
        <location evidence="1">Secreted</location>
    </subcellularLocation>
</comment>
<gene>
    <name evidence="9" type="ORF">ACFSAH_17510</name>
</gene>
<dbReference type="InterPro" id="IPR003284">
    <property type="entry name" value="Sal_SpvB"/>
</dbReference>
<evidence type="ECO:0000313" key="9">
    <source>
        <dbReference type="EMBL" id="MFD1631675.1"/>
    </source>
</evidence>
<dbReference type="SUPFAM" id="SSF69318">
    <property type="entry name" value="Integrin alpha N-terminal domain"/>
    <property type="match status" value="1"/>
</dbReference>
<sequence length="2169" mass="240468">MKKNILLFIFCYISVYSIQAQEIILNSDSLALTYIGSESQNNQEKQVQPIKKDTIALVYDTLGSGTSKEGTIKGQNRSSVNKMNFTSATLVAGSVAGSLDVSASGGATYTVPIQVPPGINGFIPQLALAYNSQGGNGIAGYGWNIGGLSAITRIPATLFHDGIIDPVNYNALDRFALDGQRLILKSGVYGDPGAEYVTENSSNIRVFSKQVPGGSFNDIFFEVWYPDGGKAFYGEHPASRTTENYGISSIQNLDGAVILFSYTNSGNALLIQNIQYGGTVNATQLNIITFIYANSVAKEVSYPANRSSYLGSILNKISITVNGISYKNYQLSHQQISPFQYQNLIKIQELNGDETEELTPLVFTYSTPTNGISYTSPINVYLGSGGTSISAASHEVITRDFTGNGIMDMIVYPKAKNKFNCFWDPERNSANPSFGKEVLGYFKEIFPANILFHNSELSSSGIYVVKPNDIDGLVDVDVYAAGSSYQTVTYQYNKTWSNPPYIPFFHSNCYNQDYGGELVPMRYISGDFDGDGLTDVIAITNPYYYNYIDFVDEQDPDYCYPVSIYIDRSDAYFINMSRDSEEEPFQIGNFLFPVGGTGNLYTADFNGDGKTDILQVRGQNLYVYGLNSSNQLTLLFQTTHSKISINFPVLIGDYNGDGKADIMLPTAGTGNDRNLYLHFYSTGSGFKVFEKRQSFNYDFPKTENGYNYIYTLMPTDLNSDGKTDILYTRTKTSNGSTSGEIISIAFYNTGMPSVNEAHNLVNGGQNTRNTTMANNPIPVVMNSKDPNFKLEFGFISHNVLTLFNYLRDVRKETTLKTISQSGILYTLDYKEATANYGYDSHEEAYGATYASNSLLTYPYNNLREIPGFHLLRKIKREVPALGITYQVFNYENATTHLTGLGFTGFGRTSRSNWHTDEFDENKIHSINFYDPLNRGLLAKSFTSKSSNVNPNVSNVNLPDPDIELSAIESNEVEATKSVTLLPGFEAGGTNGDFIAKIIDAATGINDAANSWDYITRTDYTYDTELLPNKVFRSVPTSVATKDMLSGTNTLKTLEYDTYYNVSKEETSLSGQGTQLTEVTYDNNPGNTNYYIGRPLTKKTTASTGGDTFTTEEEYTYTNHRPTQIKRKGNGTAFITENLQYDTYGNVTEKTLVTADGQRTTSSTYDVSGRFMSSQTDADGMTTSYTYEQSTGNILTKTSPYSQTESYLYDTWGRLVETTNYLGKKSYRAYIKSGTAIHITESDEEGNEGLKIINALGQTVQTAGKDLTGQWINKQQEYDVYGRLIKESEPYTSTANQWNETEYDEYSRTNQTTSYTGKVANITYSGLSITVNDGTKSVTTTKNALGQVVSVQDPGGNITYTYDAAGNMKTANYDGSVQSISYDGWGRKTQLTDPSAGNYYYEYNDFGELTKEISPKGTTVYGYDGIGKLTSKTLVGDLTNMAWAYTYNNTTKLLEQLALTNADGNNAVYTYAYDSYKRPASVVENNLHAIFTKSFSYDAFGRVATETSQAQDKASSRTAGRTLEYHYQNGGLLKVTDQATGTRIHEVSSLNARGQVTNALMGASLKQSDSYDSYGLPQNFVTQKLGGTTTDLMNLGYSFNAERGLLNSRSNSSLSWNETFTYDNLDRLTAFNDNNGNNSHSYDSRGRITNNSQLGDYSYTGGSYQQNELINPTPTAESWYQNHNLQQISYNGFKSPVEINEDGKEIISFRYNAAMQRAHMYYGDTETNAEDRRYRRHYSEDGSMEITNDTQTGTTSFVFYLGGDAYSAPAIWKEVQTAVQTTANLYFLHRDHLGSIVLITDDAGNVAEKRQFDAWGNIVKLEDGLGNPLTAFVILDRGYTGHEHLLGVALIHMNGRLYDPKLHRFLSPDNYVQDPYNTQNFNRYGYVLNNPLSHVDPSGEIFGTIIGFFKGVGEAIFSGGLEFWNADKAYVREAWRKADPTLSGTSGNNGFKIDMGLFKGDFKQIISRFTWELPQTILGYGYAVGHNAFGGVKSVSYYGGATAVEGYGKSDVGFTLGSFIMGGRGLHADPNNSLFQHEYGHYLQSQSSGWFYLGKYAIPSALSKNTSESPHYMHPVEQDANVRAFKYFNRKIDGYSGWNFNRNGGNPIVGYDKALSYNDPANQLALQNGRMRLSWYDYIIMPGMIASGIGILPSIITQGILNTFILNSKY</sequence>
<evidence type="ECO:0000256" key="7">
    <source>
        <dbReference type="SAM" id="Phobius"/>
    </source>
</evidence>
<evidence type="ECO:0000313" key="10">
    <source>
        <dbReference type="Proteomes" id="UP001597118"/>
    </source>
</evidence>
<keyword evidence="5" id="KW-0843">Virulence</keyword>
<feature type="domain" description="Teneurin-like YD-shell" evidence="8">
    <location>
        <begin position="1269"/>
        <end position="1890"/>
    </location>
</feature>
<dbReference type="Pfam" id="PF25023">
    <property type="entry name" value="TEN_YD-shell"/>
    <property type="match status" value="1"/>
</dbReference>
<evidence type="ECO:0000256" key="3">
    <source>
        <dbReference type="ARBA" id="ARBA00022729"/>
    </source>
</evidence>
<dbReference type="InterPro" id="IPR006530">
    <property type="entry name" value="YD"/>
</dbReference>
<feature type="region of interest" description="Disordered" evidence="6">
    <location>
        <begin position="1632"/>
        <end position="1653"/>
    </location>
</feature>
<evidence type="ECO:0000256" key="4">
    <source>
        <dbReference type="ARBA" id="ARBA00022737"/>
    </source>
</evidence>
<evidence type="ECO:0000256" key="5">
    <source>
        <dbReference type="ARBA" id="ARBA00023026"/>
    </source>
</evidence>
<dbReference type="Pfam" id="PF03534">
    <property type="entry name" value="SpvB"/>
    <property type="match status" value="1"/>
</dbReference>
<dbReference type="RefSeq" id="WP_379664043.1">
    <property type="nucleotide sequence ID" value="NZ_JBHUDG010000049.1"/>
</dbReference>